<dbReference type="SUPFAM" id="SSF52129">
    <property type="entry name" value="Caspase-like"/>
    <property type="match status" value="1"/>
</dbReference>
<name>A0A381X7G0_9ZZZZ</name>
<dbReference type="PANTHER" id="PTHR22576:SF37">
    <property type="entry name" value="MUCOSA-ASSOCIATED LYMPHOID TISSUE LYMPHOMA TRANSLOCATION PROTEIN 1"/>
    <property type="match status" value="1"/>
</dbReference>
<sequence length="333" mass="36988">MFKAYLERYPDGKFVALANLRILKLQTVSKPKSSQSQGTGQTTEVELEFWASVKDSDDPEMFREYLRQFPQGVYAGLAKLKIKKLTGKAVISANKAVPDLDYGTYYALVIGNNKYDHLSALKTAVNDARSVATVLRENYGFKVSLLENATRSQIIHSIKNLREQVSSNDNALIYYAGHGYLDVDADEGYWLPVDASDNPENWIMTDQVISQIRAMQAKHVMVVADSCFSGTIRRSLKIIQRSPGWIERIVKKKSRTALTAGGLEPVSDSGDGSHSVFAGVFISLLKENAGIIDGTQLFSQLRPLVMMNAEQTPEYGDIHRAGHAGGEFLFIRQ</sequence>
<dbReference type="InterPro" id="IPR029030">
    <property type="entry name" value="Caspase-like_dom_sf"/>
</dbReference>
<dbReference type="PANTHER" id="PTHR22576">
    <property type="entry name" value="MUCOSA ASSOCIATED LYMPHOID TISSUE LYMPHOMA TRANSLOCATION PROTEIN 1/PARACASPASE"/>
    <property type="match status" value="1"/>
</dbReference>
<evidence type="ECO:0000313" key="2">
    <source>
        <dbReference type="EMBL" id="SVA60699.1"/>
    </source>
</evidence>
<dbReference type="AlphaFoldDB" id="A0A381X7G0"/>
<proteinExistence type="predicted"/>
<reference evidence="2" key="1">
    <citation type="submission" date="2018-05" db="EMBL/GenBank/DDBJ databases">
        <authorList>
            <person name="Lanie J.A."/>
            <person name="Ng W.-L."/>
            <person name="Kazmierczak K.M."/>
            <person name="Andrzejewski T.M."/>
            <person name="Davidsen T.M."/>
            <person name="Wayne K.J."/>
            <person name="Tettelin H."/>
            <person name="Glass J.I."/>
            <person name="Rusch D."/>
            <person name="Podicherti R."/>
            <person name="Tsui H.-C.T."/>
            <person name="Winkler M.E."/>
        </authorList>
    </citation>
    <scope>NUCLEOTIDE SEQUENCE</scope>
</reference>
<gene>
    <name evidence="2" type="ORF">METZ01_LOCUS113553</name>
</gene>
<dbReference type="InterPro" id="IPR001309">
    <property type="entry name" value="Pept_C14_p20"/>
</dbReference>
<dbReference type="GO" id="GO:0006508">
    <property type="term" value="P:proteolysis"/>
    <property type="evidence" value="ECO:0007669"/>
    <property type="project" value="InterPro"/>
</dbReference>
<organism evidence="2">
    <name type="scientific">marine metagenome</name>
    <dbReference type="NCBI Taxonomy" id="408172"/>
    <lineage>
        <taxon>unclassified sequences</taxon>
        <taxon>metagenomes</taxon>
        <taxon>ecological metagenomes</taxon>
    </lineage>
</organism>
<dbReference type="Gene3D" id="3.40.50.1460">
    <property type="match status" value="1"/>
</dbReference>
<dbReference type="PROSITE" id="PS50208">
    <property type="entry name" value="CASPASE_P20"/>
    <property type="match status" value="1"/>
</dbReference>
<dbReference type="InterPro" id="IPR011600">
    <property type="entry name" value="Pept_C14_caspase"/>
</dbReference>
<evidence type="ECO:0000259" key="1">
    <source>
        <dbReference type="PROSITE" id="PS50208"/>
    </source>
</evidence>
<dbReference type="EMBL" id="UINC01014182">
    <property type="protein sequence ID" value="SVA60699.1"/>
    <property type="molecule type" value="Genomic_DNA"/>
</dbReference>
<dbReference type="InterPro" id="IPR052039">
    <property type="entry name" value="Caspase-related_regulators"/>
</dbReference>
<feature type="domain" description="Caspase family p20" evidence="1">
    <location>
        <begin position="107"/>
        <end position="179"/>
    </location>
</feature>
<accession>A0A381X7G0</accession>
<dbReference type="Pfam" id="PF00656">
    <property type="entry name" value="Peptidase_C14"/>
    <property type="match status" value="1"/>
</dbReference>
<dbReference type="GO" id="GO:0004197">
    <property type="term" value="F:cysteine-type endopeptidase activity"/>
    <property type="evidence" value="ECO:0007669"/>
    <property type="project" value="InterPro"/>
</dbReference>
<protein>
    <recommendedName>
        <fullName evidence="1">Caspase family p20 domain-containing protein</fullName>
    </recommendedName>
</protein>